<proteinExistence type="predicted"/>
<feature type="coiled-coil region" evidence="1">
    <location>
        <begin position="214"/>
        <end position="276"/>
    </location>
</feature>
<organism evidence="3 4">
    <name type="scientific">Xylaria flabelliformis</name>
    <dbReference type="NCBI Taxonomy" id="2512241"/>
    <lineage>
        <taxon>Eukaryota</taxon>
        <taxon>Fungi</taxon>
        <taxon>Dikarya</taxon>
        <taxon>Ascomycota</taxon>
        <taxon>Pezizomycotina</taxon>
        <taxon>Sordariomycetes</taxon>
        <taxon>Xylariomycetidae</taxon>
        <taxon>Xylariales</taxon>
        <taxon>Xylariaceae</taxon>
        <taxon>Xylaria</taxon>
    </lineage>
</organism>
<feature type="compositionally biased region" description="Low complexity" evidence="2">
    <location>
        <begin position="91"/>
        <end position="111"/>
    </location>
</feature>
<dbReference type="EMBL" id="VFLP01000013">
    <property type="protein sequence ID" value="TRX95933.1"/>
    <property type="molecule type" value="Genomic_DNA"/>
</dbReference>
<feature type="compositionally biased region" description="Polar residues" evidence="2">
    <location>
        <begin position="349"/>
        <end position="362"/>
    </location>
</feature>
<name>A0A553I6V8_9PEZI</name>
<feature type="compositionally biased region" description="Acidic residues" evidence="2">
    <location>
        <begin position="326"/>
        <end position="338"/>
    </location>
</feature>
<feature type="compositionally biased region" description="Low complexity" evidence="2">
    <location>
        <begin position="10"/>
        <end position="24"/>
    </location>
</feature>
<feature type="region of interest" description="Disordered" evidence="2">
    <location>
        <begin position="1"/>
        <end position="209"/>
    </location>
</feature>
<evidence type="ECO:0000313" key="3">
    <source>
        <dbReference type="EMBL" id="TRX95933.1"/>
    </source>
</evidence>
<sequence>MDAYAAAMNQPQQQSQRPHQQSPRGVTLEDIPPNSHRRNNSHFDSHDDFYAFLESNRGPSMASAAGPSGLGGPSGPVASERSPPPAPMPPLQQQQQQQQQQRNLPSQSRPPVTNIFPDRSRPPSYSGSRSEELLVDKSTGAKMARQNQRRGAPPTTKQSPGPRQRTTSPTPPVSGGSSPTHPHSSRPVSGAGERDPATGPVPRLKSPSVLECVLQPLDQKVREYNQLMRREQEELNHLDEELRMLQARRAEAEGRFDEAKAKHDEYRRQYADVERAMSGEMAMSAREPQHLQQQQQQQQQQRPTTMQGAGPMGQQRPMSARRFGDDVDGEDFDDDEDFAVPPFGPGRRINSQQSFSRASQKTGGKERFRFSSLFGGGR</sequence>
<dbReference type="OrthoDB" id="5096988at2759"/>
<evidence type="ECO:0000313" key="4">
    <source>
        <dbReference type="Proteomes" id="UP000319160"/>
    </source>
</evidence>
<reference evidence="4" key="1">
    <citation type="submission" date="2019-06" db="EMBL/GenBank/DDBJ databases">
        <title>Draft genome sequence of the griseofulvin-producing fungus Xylaria cubensis strain G536.</title>
        <authorList>
            <person name="Mead M.E."/>
            <person name="Raja H.A."/>
            <person name="Steenwyk J.L."/>
            <person name="Knowles S.L."/>
            <person name="Oberlies N.H."/>
            <person name="Rokas A."/>
        </authorList>
    </citation>
    <scope>NUCLEOTIDE SEQUENCE [LARGE SCALE GENOMIC DNA]</scope>
    <source>
        <strain evidence="4">G536</strain>
    </source>
</reference>
<evidence type="ECO:0000256" key="2">
    <source>
        <dbReference type="SAM" id="MobiDB-lite"/>
    </source>
</evidence>
<dbReference type="Proteomes" id="UP000319160">
    <property type="component" value="Unassembled WGS sequence"/>
</dbReference>
<dbReference type="STRING" id="2512241.A0A553I6V8"/>
<gene>
    <name evidence="3" type="ORF">FHL15_003075</name>
</gene>
<comment type="caution">
    <text evidence="3">The sequence shown here is derived from an EMBL/GenBank/DDBJ whole genome shotgun (WGS) entry which is preliminary data.</text>
</comment>
<feature type="compositionally biased region" description="Low complexity" evidence="2">
    <location>
        <begin position="58"/>
        <end position="67"/>
    </location>
</feature>
<dbReference type="AlphaFoldDB" id="A0A553I6V8"/>
<feature type="region of interest" description="Disordered" evidence="2">
    <location>
        <begin position="278"/>
        <end position="378"/>
    </location>
</feature>
<keyword evidence="4" id="KW-1185">Reference proteome</keyword>
<accession>A0A553I6V8</accession>
<feature type="compositionally biased region" description="Low complexity" evidence="2">
    <location>
        <begin position="165"/>
        <end position="189"/>
    </location>
</feature>
<protein>
    <submittedName>
        <fullName evidence="3">Uncharacterized protein</fullName>
    </submittedName>
</protein>
<feature type="compositionally biased region" description="Low complexity" evidence="2">
    <location>
        <begin position="292"/>
        <end position="301"/>
    </location>
</feature>
<keyword evidence="1" id="KW-0175">Coiled coil</keyword>
<evidence type="ECO:0000256" key="1">
    <source>
        <dbReference type="SAM" id="Coils"/>
    </source>
</evidence>